<feature type="active site" description="Nucleophile" evidence="5">
    <location>
        <position position="268"/>
    </location>
</feature>
<sequence>MKKVIWSLVVFTWVMLNGCGQQSGTPSEEKKERLKDYYSGYFPIGVAVSPRALNTDEAALIKQEFNSMTAENAMKMGPIHPKENEYFWGDADSIVAFAQRNNMKMRGHTLCWHNQTPDWMFVDVQGDTVSKEVLLKRLKDHITTVVSRYKGKIYAWDVVNEVISDKADEFYRPSPWYQICGEDFIAEAFRYAHEADPQALLFYNDYNEIDSLKRSKIIKMVSDLQAAGVPIHGIGLQGHWAVNEPSRDQLEQTLTDFAETGLTLQVTELDISVYPKEHSARESRPEDENDDFTAEKEQQQREVYAMCFELFRKHQQHLTGVTFWNISDRHSWLDNFPVRGRKDYPLLFDQNLEPKEVYWEVVDF</sequence>
<dbReference type="PANTHER" id="PTHR31490">
    <property type="entry name" value="GLYCOSYL HYDROLASE"/>
    <property type="match status" value="1"/>
</dbReference>
<evidence type="ECO:0000256" key="4">
    <source>
        <dbReference type="ARBA" id="ARBA00023326"/>
    </source>
</evidence>
<dbReference type="InterPro" id="IPR017853">
    <property type="entry name" value="GH"/>
</dbReference>
<keyword evidence="4 6" id="KW-0624">Polysaccharide degradation</keyword>
<gene>
    <name evidence="9" type="ORF">K4G66_20870</name>
</gene>
<reference evidence="9" key="2">
    <citation type="journal article" date="2024" name="Antonie Van Leeuwenhoek">
        <title>Roseihalotalea indica gen. nov., sp. nov., a halophilic Bacteroidetes from mesopelagic Southwest Indian Ocean with higher carbohydrate metabolic potential.</title>
        <authorList>
            <person name="Chen B."/>
            <person name="Zhang M."/>
            <person name="Lin D."/>
            <person name="Ye J."/>
            <person name="Tang K."/>
        </authorList>
    </citation>
    <scope>NUCLEOTIDE SEQUENCE</scope>
    <source>
        <strain evidence="9">TK19036</strain>
    </source>
</reference>
<organism evidence="9">
    <name type="scientific">Roseihalotalea indica</name>
    <dbReference type="NCBI Taxonomy" id="2867963"/>
    <lineage>
        <taxon>Bacteria</taxon>
        <taxon>Pseudomonadati</taxon>
        <taxon>Bacteroidota</taxon>
        <taxon>Cytophagia</taxon>
        <taxon>Cytophagales</taxon>
        <taxon>Catalimonadaceae</taxon>
        <taxon>Roseihalotalea</taxon>
    </lineage>
</organism>
<feature type="compositionally biased region" description="Basic and acidic residues" evidence="7">
    <location>
        <begin position="275"/>
        <end position="286"/>
    </location>
</feature>
<keyword evidence="1 6" id="KW-0378">Hydrolase</keyword>
<keyword evidence="2 6" id="KW-0119">Carbohydrate metabolism</keyword>
<evidence type="ECO:0000256" key="6">
    <source>
        <dbReference type="RuleBase" id="RU361174"/>
    </source>
</evidence>
<feature type="domain" description="GH10" evidence="8">
    <location>
        <begin position="28"/>
        <end position="364"/>
    </location>
</feature>
<dbReference type="EMBL" id="CP120682">
    <property type="protein sequence ID" value="WKN34830.1"/>
    <property type="molecule type" value="Genomic_DNA"/>
</dbReference>
<comment type="similarity">
    <text evidence="6">Belongs to the glycosyl hydrolase 10 (cellulase F) family.</text>
</comment>
<dbReference type="SMART" id="SM00633">
    <property type="entry name" value="Glyco_10"/>
    <property type="match status" value="1"/>
</dbReference>
<reference evidence="9" key="1">
    <citation type="journal article" date="2023" name="Comput. Struct. Biotechnol. J.">
        <title>Discovery of a novel marine Bacteroidetes with a rich repertoire of carbohydrate-active enzymes.</title>
        <authorList>
            <person name="Chen B."/>
            <person name="Liu G."/>
            <person name="Chen Q."/>
            <person name="Wang H."/>
            <person name="Liu L."/>
            <person name="Tang K."/>
        </authorList>
    </citation>
    <scope>NUCLEOTIDE SEQUENCE</scope>
    <source>
        <strain evidence="9">TK19036</strain>
    </source>
</reference>
<name>A0AA49GLL1_9BACT</name>
<dbReference type="GO" id="GO:0031176">
    <property type="term" value="F:endo-1,4-beta-xylanase activity"/>
    <property type="evidence" value="ECO:0007669"/>
    <property type="project" value="UniProtKB-EC"/>
</dbReference>
<protein>
    <recommendedName>
        <fullName evidence="6">Beta-xylanase</fullName>
        <ecNumber evidence="6">3.2.1.8</ecNumber>
    </recommendedName>
</protein>
<evidence type="ECO:0000256" key="3">
    <source>
        <dbReference type="ARBA" id="ARBA00023295"/>
    </source>
</evidence>
<dbReference type="InterPro" id="IPR001000">
    <property type="entry name" value="GH10_dom"/>
</dbReference>
<dbReference type="PROSITE" id="PS51760">
    <property type="entry name" value="GH10_2"/>
    <property type="match status" value="1"/>
</dbReference>
<dbReference type="SUPFAM" id="SSF51445">
    <property type="entry name" value="(Trans)glycosidases"/>
    <property type="match status" value="1"/>
</dbReference>
<dbReference type="AlphaFoldDB" id="A0AA49GLL1"/>
<dbReference type="PROSITE" id="PS00591">
    <property type="entry name" value="GH10_1"/>
    <property type="match status" value="1"/>
</dbReference>
<feature type="region of interest" description="Disordered" evidence="7">
    <location>
        <begin position="275"/>
        <end position="296"/>
    </location>
</feature>
<dbReference type="PRINTS" id="PR00134">
    <property type="entry name" value="GLHYDRLASE10"/>
</dbReference>
<proteinExistence type="inferred from homology"/>
<dbReference type="InterPro" id="IPR031158">
    <property type="entry name" value="GH10_AS"/>
</dbReference>
<keyword evidence="3 6" id="KW-0326">Glycosidase</keyword>
<dbReference type="Gene3D" id="3.20.20.80">
    <property type="entry name" value="Glycosidases"/>
    <property type="match status" value="1"/>
</dbReference>
<accession>A0AA49GLL1</accession>
<evidence type="ECO:0000313" key="9">
    <source>
        <dbReference type="EMBL" id="WKN34830.1"/>
    </source>
</evidence>
<evidence type="ECO:0000256" key="7">
    <source>
        <dbReference type="SAM" id="MobiDB-lite"/>
    </source>
</evidence>
<dbReference type="GO" id="GO:0000272">
    <property type="term" value="P:polysaccharide catabolic process"/>
    <property type="evidence" value="ECO:0007669"/>
    <property type="project" value="UniProtKB-KW"/>
</dbReference>
<evidence type="ECO:0000256" key="5">
    <source>
        <dbReference type="PROSITE-ProRule" id="PRU10061"/>
    </source>
</evidence>
<evidence type="ECO:0000259" key="8">
    <source>
        <dbReference type="PROSITE" id="PS51760"/>
    </source>
</evidence>
<evidence type="ECO:0000256" key="2">
    <source>
        <dbReference type="ARBA" id="ARBA00023277"/>
    </source>
</evidence>
<dbReference type="Pfam" id="PF00331">
    <property type="entry name" value="Glyco_hydro_10"/>
    <property type="match status" value="1"/>
</dbReference>
<dbReference type="InterPro" id="IPR044846">
    <property type="entry name" value="GH10"/>
</dbReference>
<dbReference type="PANTHER" id="PTHR31490:SF90">
    <property type="entry name" value="ENDO-1,4-BETA-XYLANASE A"/>
    <property type="match status" value="1"/>
</dbReference>
<comment type="catalytic activity">
    <reaction evidence="6">
        <text>Endohydrolysis of (1-&gt;4)-beta-D-xylosidic linkages in xylans.</text>
        <dbReference type="EC" id="3.2.1.8"/>
    </reaction>
</comment>
<dbReference type="EC" id="3.2.1.8" evidence="6"/>
<evidence type="ECO:0000256" key="1">
    <source>
        <dbReference type="ARBA" id="ARBA00022801"/>
    </source>
</evidence>